<dbReference type="Proteomes" id="UP000247152">
    <property type="component" value="Unassembled WGS sequence"/>
</dbReference>
<dbReference type="PRINTS" id="PR00153">
    <property type="entry name" value="CSAPPISMRASE"/>
</dbReference>
<dbReference type="InterPro" id="IPR029000">
    <property type="entry name" value="Cyclophilin-like_dom_sf"/>
</dbReference>
<evidence type="ECO:0000313" key="7">
    <source>
        <dbReference type="EMBL" id="PWY54715.1"/>
    </source>
</evidence>
<protein>
    <recommendedName>
        <fullName evidence="5">Peptidyl-prolyl cis-trans isomerase</fullName>
        <shortName evidence="5">PPIase</shortName>
        <ecNumber evidence="5">5.2.1.8</ecNumber>
    </recommendedName>
</protein>
<feature type="domain" description="PPIase cyclophilin-type" evidence="6">
    <location>
        <begin position="1"/>
        <end position="162"/>
    </location>
</feature>
<comment type="similarity">
    <text evidence="2 5">Belongs to the cyclophilin-type PPIase family.</text>
</comment>
<dbReference type="GO" id="GO:0006457">
    <property type="term" value="P:protein folding"/>
    <property type="evidence" value="ECO:0007669"/>
    <property type="project" value="InterPro"/>
</dbReference>
<evidence type="ECO:0000256" key="2">
    <source>
        <dbReference type="ARBA" id="ARBA00007365"/>
    </source>
</evidence>
<dbReference type="PROSITE" id="PS50072">
    <property type="entry name" value="CSA_PPIASE_2"/>
    <property type="match status" value="1"/>
</dbReference>
<evidence type="ECO:0000313" key="9">
    <source>
        <dbReference type="Proteomes" id="UP000247152"/>
    </source>
</evidence>
<dbReference type="AlphaFoldDB" id="A0A317U0J1"/>
<evidence type="ECO:0000256" key="3">
    <source>
        <dbReference type="ARBA" id="ARBA00023110"/>
    </source>
</evidence>
<evidence type="ECO:0000259" key="6">
    <source>
        <dbReference type="PROSITE" id="PS50072"/>
    </source>
</evidence>
<dbReference type="PIRSF" id="PIRSF001467">
    <property type="entry name" value="Peptidylpro_ismrse"/>
    <property type="match status" value="1"/>
</dbReference>
<dbReference type="InterPro" id="IPR002130">
    <property type="entry name" value="Cyclophilin-type_PPIase_dom"/>
</dbReference>
<organism evidence="7 9">
    <name type="scientific">Legionella qingyii</name>
    <dbReference type="NCBI Taxonomy" id="2184757"/>
    <lineage>
        <taxon>Bacteria</taxon>
        <taxon>Pseudomonadati</taxon>
        <taxon>Pseudomonadota</taxon>
        <taxon>Gammaproteobacteria</taxon>
        <taxon>Legionellales</taxon>
        <taxon>Legionellaceae</taxon>
        <taxon>Legionella</taxon>
    </lineage>
</organism>
<name>A0A317U0J1_9GAMM</name>
<dbReference type="EC" id="5.2.1.8" evidence="5"/>
<gene>
    <name evidence="7" type="ORF">DGG96_15740</name>
    <name evidence="8" type="ORF">ELY20_14780</name>
</gene>
<dbReference type="EMBL" id="RZGX01000024">
    <property type="protein sequence ID" value="RUR20382.1"/>
    <property type="molecule type" value="Genomic_DNA"/>
</dbReference>
<dbReference type="RefSeq" id="WP_110143598.1">
    <property type="nucleotide sequence ID" value="NZ_QHJG01000029.1"/>
</dbReference>
<comment type="catalytic activity">
    <reaction evidence="5">
        <text>[protein]-peptidylproline (omega=180) = [protein]-peptidylproline (omega=0)</text>
        <dbReference type="Rhea" id="RHEA:16237"/>
        <dbReference type="Rhea" id="RHEA-COMP:10747"/>
        <dbReference type="Rhea" id="RHEA-COMP:10748"/>
        <dbReference type="ChEBI" id="CHEBI:83833"/>
        <dbReference type="ChEBI" id="CHEBI:83834"/>
        <dbReference type="EC" id="5.2.1.8"/>
    </reaction>
</comment>
<comment type="caution">
    <text evidence="7">The sequence shown here is derived from an EMBL/GenBank/DDBJ whole genome shotgun (WGS) entry which is preliminary data.</text>
</comment>
<dbReference type="GO" id="GO:0003755">
    <property type="term" value="F:peptidyl-prolyl cis-trans isomerase activity"/>
    <property type="evidence" value="ECO:0007669"/>
    <property type="project" value="UniProtKB-UniRule"/>
</dbReference>
<keyword evidence="4 5" id="KW-0413">Isomerase</keyword>
<reference evidence="8 10" key="2">
    <citation type="submission" date="2018-12" db="EMBL/GenBank/DDBJ databases">
        <title>Legionella sp,whole genome shotgun sequence.</title>
        <authorList>
            <person name="Wu H."/>
        </authorList>
    </citation>
    <scope>NUCLEOTIDE SEQUENCE [LARGE SCALE GENOMIC DNA]</scope>
    <source>
        <strain evidence="10">km489</strain>
        <strain evidence="8">Km489</strain>
    </source>
</reference>
<evidence type="ECO:0000256" key="4">
    <source>
        <dbReference type="ARBA" id="ARBA00023235"/>
    </source>
</evidence>
<dbReference type="Gene3D" id="2.40.100.10">
    <property type="entry name" value="Cyclophilin-like"/>
    <property type="match status" value="1"/>
</dbReference>
<accession>A0A317U0J1</accession>
<dbReference type="Proteomes" id="UP000287374">
    <property type="component" value="Unassembled WGS sequence"/>
</dbReference>
<evidence type="ECO:0000313" key="10">
    <source>
        <dbReference type="Proteomes" id="UP000287374"/>
    </source>
</evidence>
<dbReference type="InterPro" id="IPR044665">
    <property type="entry name" value="E_coli_cyclophilin_A-like"/>
</dbReference>
<dbReference type="Pfam" id="PF00160">
    <property type="entry name" value="Pro_isomerase"/>
    <property type="match status" value="1"/>
</dbReference>
<evidence type="ECO:0000256" key="5">
    <source>
        <dbReference type="RuleBase" id="RU363019"/>
    </source>
</evidence>
<evidence type="ECO:0000313" key="8">
    <source>
        <dbReference type="EMBL" id="RUR20382.1"/>
    </source>
</evidence>
<dbReference type="SUPFAM" id="SSF50891">
    <property type="entry name" value="Cyclophilin-like"/>
    <property type="match status" value="1"/>
</dbReference>
<dbReference type="InterPro" id="IPR024936">
    <property type="entry name" value="Cyclophilin-type_PPIase"/>
</dbReference>
<proteinExistence type="inferred from homology"/>
<reference evidence="7 9" key="1">
    <citation type="submission" date="2018-05" db="EMBL/GenBank/DDBJ databases">
        <title>Legionella qingyii sp.nov., whole genome shotgun sequence.</title>
        <authorList>
            <person name="Wu H."/>
            <person name="Zhu Q."/>
            <person name="Hu C."/>
        </authorList>
    </citation>
    <scope>NUCLEOTIDE SEQUENCE [LARGE SCALE GENOMIC DNA]</scope>
    <source>
        <strain evidence="7 9">HEB18</strain>
    </source>
</reference>
<dbReference type="EMBL" id="QHJG01000029">
    <property type="protein sequence ID" value="PWY54715.1"/>
    <property type="molecule type" value="Genomic_DNA"/>
</dbReference>
<dbReference type="InterPro" id="IPR020892">
    <property type="entry name" value="Cyclophilin-type_PPIase_CS"/>
</dbReference>
<dbReference type="CDD" id="cd01920">
    <property type="entry name" value="cyclophilin_EcCYP_like"/>
    <property type="match status" value="1"/>
</dbReference>
<dbReference type="OrthoDB" id="9807797at2"/>
<evidence type="ECO:0000256" key="1">
    <source>
        <dbReference type="ARBA" id="ARBA00002388"/>
    </source>
</evidence>
<keyword evidence="10" id="KW-1185">Reference proteome</keyword>
<comment type="function">
    <text evidence="1 5">PPIases accelerate the folding of proteins. It catalyzes the cis-trans isomerization of proline imidic peptide bonds in oligopeptides.</text>
</comment>
<keyword evidence="3 5" id="KW-0697">Rotamase</keyword>
<dbReference type="PROSITE" id="PS00170">
    <property type="entry name" value="CSA_PPIASE_1"/>
    <property type="match status" value="1"/>
</dbReference>
<dbReference type="PANTHER" id="PTHR43246">
    <property type="entry name" value="PEPTIDYL-PROLYL CIS-TRANS ISOMERASE CYP38, CHLOROPLASTIC"/>
    <property type="match status" value="1"/>
</dbReference>
<sequence length="163" mass="17934">MVVISTSKGDIHLQLDTENTPATAENFLNYVRSGFYNNTIFHRVIAGFMIQGGGLDSEMKQKSTREPIKNEAKNAKPNKRGSIAMARTMDPHSATAQFFINVADNAFLNYSGDHMQGYGYCVFGEVVEGMDVVDAIAKVKTGQRMGHADVPDEEVSIIEVKEV</sequence>